<dbReference type="Gene3D" id="3.10.620.30">
    <property type="match status" value="1"/>
</dbReference>
<accession>A0A6M4GXH4</accession>
<name>A0A6M4GXH4_9PROT</name>
<dbReference type="SUPFAM" id="SSF54001">
    <property type="entry name" value="Cysteine proteinases"/>
    <property type="match status" value="1"/>
</dbReference>
<dbReference type="EMBL" id="CP053069">
    <property type="protein sequence ID" value="QJR11956.1"/>
    <property type="molecule type" value="Genomic_DNA"/>
</dbReference>
<dbReference type="PANTHER" id="PTHR33490">
    <property type="entry name" value="BLR5614 PROTEIN-RELATED"/>
    <property type="match status" value="1"/>
</dbReference>
<evidence type="ECO:0000313" key="2">
    <source>
        <dbReference type="EMBL" id="QJR11956.1"/>
    </source>
</evidence>
<dbReference type="Pfam" id="PF01841">
    <property type="entry name" value="Transglut_core"/>
    <property type="match status" value="1"/>
</dbReference>
<dbReference type="InterPro" id="IPR038765">
    <property type="entry name" value="Papain-like_cys_pep_sf"/>
</dbReference>
<evidence type="ECO:0000313" key="3">
    <source>
        <dbReference type="Proteomes" id="UP000501534"/>
    </source>
</evidence>
<proteinExistence type="predicted"/>
<sequence length="277" mass="31032">MVIATPEKPMRIRAGFELVYDCPQPTPMIFNLNVHFSRMSDLIGRNDIVVDPSVPIDAYRDSFGNWCTRIVAPTGLTRVTSEALVRDSGNHDPTFPDAEQHAVANLPEETLLFLLGSRYCETDRLSEIAWGLFGTTPLGWARVQAICDYVHHHIKFGYHHARMTRSALEAYHDRTGVCRDYAHLAVALCRCMNIPARYCTGYLGDIGVPVVDPMDFSAWFEAYLGGRWHTFDARNNVPRIGRILIARGRDASDVAISSTFGPNVLTGFKVWTEQVSA</sequence>
<dbReference type="RefSeq" id="WP_212756722.1">
    <property type="nucleotide sequence ID" value="NZ_CP053069.1"/>
</dbReference>
<reference evidence="2 3" key="1">
    <citation type="submission" date="2020-04" db="EMBL/GenBank/DDBJ databases">
        <title>Usitatibacter rugosus gen. nov., sp. nov. and Usitatibacter palustris sp. nov., novel members of Usitatibacteraceae fam. nov. within the order Nitrosomonadales isolated from soil.</title>
        <authorList>
            <person name="Huber K.J."/>
            <person name="Neumann-Schaal M."/>
            <person name="Geppert A."/>
            <person name="Luckner M."/>
            <person name="Wanner G."/>
            <person name="Overmann J."/>
        </authorList>
    </citation>
    <scope>NUCLEOTIDE SEQUENCE [LARGE SCALE GENOMIC DNA]</scope>
    <source>
        <strain evidence="2 3">0125_3</strain>
    </source>
</reference>
<dbReference type="PANTHER" id="PTHR33490:SF12">
    <property type="entry name" value="BLL5557 PROTEIN"/>
    <property type="match status" value="1"/>
</dbReference>
<keyword evidence="3" id="KW-1185">Reference proteome</keyword>
<dbReference type="Proteomes" id="UP000501534">
    <property type="component" value="Chromosome"/>
</dbReference>
<dbReference type="AlphaFoldDB" id="A0A6M4GXH4"/>
<organism evidence="2 3">
    <name type="scientific">Usitatibacter rugosus</name>
    <dbReference type="NCBI Taxonomy" id="2732067"/>
    <lineage>
        <taxon>Bacteria</taxon>
        <taxon>Pseudomonadati</taxon>
        <taxon>Pseudomonadota</taxon>
        <taxon>Betaproteobacteria</taxon>
        <taxon>Nitrosomonadales</taxon>
        <taxon>Usitatibacteraceae</taxon>
        <taxon>Usitatibacter</taxon>
    </lineage>
</organism>
<feature type="domain" description="Transglutaminase-like" evidence="1">
    <location>
        <begin position="170"/>
        <end position="235"/>
    </location>
</feature>
<dbReference type="Gene3D" id="2.60.40.2250">
    <property type="match status" value="1"/>
</dbReference>
<dbReference type="KEGG" id="uru:DSM104443_03039"/>
<gene>
    <name evidence="2" type="ORF">DSM104443_03039</name>
</gene>
<dbReference type="SMART" id="SM00460">
    <property type="entry name" value="TGc"/>
    <property type="match status" value="1"/>
</dbReference>
<dbReference type="InterPro" id="IPR002931">
    <property type="entry name" value="Transglutaminase-like"/>
</dbReference>
<evidence type="ECO:0000259" key="1">
    <source>
        <dbReference type="SMART" id="SM00460"/>
    </source>
</evidence>
<protein>
    <recommendedName>
        <fullName evidence="1">Transglutaminase-like domain-containing protein</fullName>
    </recommendedName>
</protein>